<dbReference type="KEGG" id="vg:26637268"/>
<dbReference type="OrthoDB" id="17611at10239"/>
<dbReference type="InterPro" id="IPR012340">
    <property type="entry name" value="NA-bd_OB-fold"/>
</dbReference>
<evidence type="ECO:0008006" key="4">
    <source>
        <dbReference type="Google" id="ProtNLM"/>
    </source>
</evidence>
<reference evidence="2 3" key="1">
    <citation type="submission" date="2014-12" db="EMBL/GenBank/DDBJ databases">
        <authorList>
            <person name="Magill D.J."/>
            <person name="Shaburova O.V."/>
            <person name="Chesnokova E.N."/>
            <person name="Pleteneva E.A."/>
            <person name="Krylov V.N."/>
            <person name="Kulakov L.A."/>
        </authorList>
    </citation>
    <scope>NUCLEOTIDE SEQUENCE [LARGE SCALE GENOMIC DNA]</scope>
</reference>
<sequence>MSKKVSQRFTFPVAKLIFPYIVTPDTEYGEVYQVTICIPTKEQADELVAKMESKDARLKGTIKYTERDGEFLFKVKQKKHVDWMQDGERKSAVMKPIVLTSDNKPYDGPNPWGGSTGEVGILIETQKGARGKGTITALRLRGVRLHEIVSGGDGEDDPLFGGGFSEEEDKPEDVFGEGFDDEDAPI</sequence>
<dbReference type="EMBL" id="KP233880">
    <property type="protein sequence ID" value="AJD82735.1"/>
    <property type="molecule type" value="Genomic_DNA"/>
</dbReference>
<dbReference type="SUPFAM" id="SSF50249">
    <property type="entry name" value="Nucleic acid-binding proteins"/>
    <property type="match status" value="1"/>
</dbReference>
<protein>
    <recommendedName>
        <fullName evidence="4">DNA binding protein</fullName>
    </recommendedName>
</protein>
<feature type="compositionally biased region" description="Acidic residues" evidence="1">
    <location>
        <begin position="165"/>
        <end position="186"/>
    </location>
</feature>
<proteinExistence type="predicted"/>
<keyword evidence="3" id="KW-1185">Reference proteome</keyword>
<organism evidence="2 3">
    <name type="scientific">Pseudomonas phage PhiCHU</name>
    <dbReference type="NCBI Taxonomy" id="1589273"/>
    <lineage>
        <taxon>Viruses</taxon>
        <taxon>Duplodnaviria</taxon>
        <taxon>Heunggongvirae</taxon>
        <taxon>Uroviricota</taxon>
        <taxon>Caudoviricetes</taxon>
        <taxon>Bruynoghevirus</taxon>
        <taxon>Bruynoghevirus CHU</taxon>
    </lineage>
</organism>
<evidence type="ECO:0000256" key="1">
    <source>
        <dbReference type="SAM" id="MobiDB-lite"/>
    </source>
</evidence>
<accession>A0A0B5A4T8</accession>
<evidence type="ECO:0000313" key="3">
    <source>
        <dbReference type="Proteomes" id="UP000031719"/>
    </source>
</evidence>
<dbReference type="GeneID" id="26637268"/>
<dbReference type="Proteomes" id="UP000031719">
    <property type="component" value="Segment"/>
</dbReference>
<dbReference type="Gene3D" id="2.40.50.140">
    <property type="entry name" value="Nucleic acid-binding proteins"/>
    <property type="match status" value="1"/>
</dbReference>
<gene>
    <name evidence="2" type="ORF">PhiCHU_42</name>
</gene>
<dbReference type="RefSeq" id="YP_009210825.1">
    <property type="nucleotide sequence ID" value="NC_028933.1"/>
</dbReference>
<feature type="region of interest" description="Disordered" evidence="1">
    <location>
        <begin position="151"/>
        <end position="186"/>
    </location>
</feature>
<evidence type="ECO:0000313" key="2">
    <source>
        <dbReference type="EMBL" id="AJD82735.1"/>
    </source>
</evidence>
<name>A0A0B5A4T8_9CAUD</name>